<reference evidence="2" key="1">
    <citation type="submission" date="2014-09" db="EMBL/GenBank/DDBJ databases">
        <authorList>
            <person name="Magalhaes I.L.F."/>
            <person name="Oliveira U."/>
            <person name="Santos F.R."/>
            <person name="Vidigal T.H.D.A."/>
            <person name="Brescovit A.D."/>
            <person name="Santos A.J."/>
        </authorList>
    </citation>
    <scope>NUCLEOTIDE SEQUENCE</scope>
    <source>
        <tissue evidence="2">Shoot tissue taken approximately 20 cm above the soil surface</tissue>
    </source>
</reference>
<protein>
    <submittedName>
        <fullName evidence="2">Uncharacterized protein</fullName>
    </submittedName>
</protein>
<reference evidence="2" key="2">
    <citation type="journal article" date="2015" name="Data Brief">
        <title>Shoot transcriptome of the giant reed, Arundo donax.</title>
        <authorList>
            <person name="Barrero R.A."/>
            <person name="Guerrero F.D."/>
            <person name="Moolhuijzen P."/>
            <person name="Goolsby J.A."/>
            <person name="Tidwell J."/>
            <person name="Bellgard S.E."/>
            <person name="Bellgard M.I."/>
        </authorList>
    </citation>
    <scope>NUCLEOTIDE SEQUENCE</scope>
    <source>
        <tissue evidence="2">Shoot tissue taken approximately 20 cm above the soil surface</tissue>
    </source>
</reference>
<dbReference type="EMBL" id="GBRH01173144">
    <property type="protein sequence ID" value="JAE24752.1"/>
    <property type="molecule type" value="Transcribed_RNA"/>
</dbReference>
<evidence type="ECO:0000313" key="2">
    <source>
        <dbReference type="EMBL" id="JAE24752.1"/>
    </source>
</evidence>
<sequence length="40" mass="4983">MPCRKGKTERQHALRECISVHLFVCQYFPWYFLFFLDKMI</sequence>
<keyword evidence="1" id="KW-0472">Membrane</keyword>
<organism evidence="2">
    <name type="scientific">Arundo donax</name>
    <name type="common">Giant reed</name>
    <name type="synonym">Donax arundinaceus</name>
    <dbReference type="NCBI Taxonomy" id="35708"/>
    <lineage>
        <taxon>Eukaryota</taxon>
        <taxon>Viridiplantae</taxon>
        <taxon>Streptophyta</taxon>
        <taxon>Embryophyta</taxon>
        <taxon>Tracheophyta</taxon>
        <taxon>Spermatophyta</taxon>
        <taxon>Magnoliopsida</taxon>
        <taxon>Liliopsida</taxon>
        <taxon>Poales</taxon>
        <taxon>Poaceae</taxon>
        <taxon>PACMAD clade</taxon>
        <taxon>Arundinoideae</taxon>
        <taxon>Arundineae</taxon>
        <taxon>Arundo</taxon>
    </lineage>
</organism>
<feature type="transmembrane region" description="Helical" evidence="1">
    <location>
        <begin position="12"/>
        <end position="33"/>
    </location>
</feature>
<accession>A0A0A9GJU2</accession>
<keyword evidence="1" id="KW-1133">Transmembrane helix</keyword>
<evidence type="ECO:0000256" key="1">
    <source>
        <dbReference type="SAM" id="Phobius"/>
    </source>
</evidence>
<dbReference type="AlphaFoldDB" id="A0A0A9GJU2"/>
<name>A0A0A9GJU2_ARUDO</name>
<keyword evidence="1" id="KW-0812">Transmembrane</keyword>
<proteinExistence type="predicted"/>